<evidence type="ECO:0000256" key="7">
    <source>
        <dbReference type="ARBA" id="ARBA00022927"/>
    </source>
</evidence>
<dbReference type="InterPro" id="IPR028055">
    <property type="entry name" value="YidC/Oxa/ALB_C"/>
</dbReference>
<evidence type="ECO:0000256" key="5">
    <source>
        <dbReference type="ARBA" id="ARBA00022475"/>
    </source>
</evidence>
<keyword evidence="7 13" id="KW-0653">Protein transport</keyword>
<dbReference type="NCBIfam" id="TIGR03592">
    <property type="entry name" value="yidC_oxa1_cterm"/>
    <property type="match status" value="1"/>
</dbReference>
<evidence type="ECO:0000256" key="8">
    <source>
        <dbReference type="ARBA" id="ARBA00022989"/>
    </source>
</evidence>
<gene>
    <name evidence="13" type="primary">yidC</name>
    <name evidence="16" type="ORF">DHW31_09340</name>
</gene>
<feature type="transmembrane region" description="Helical" evidence="13">
    <location>
        <begin position="526"/>
        <end position="542"/>
    </location>
</feature>
<evidence type="ECO:0000256" key="13">
    <source>
        <dbReference type="HAMAP-Rule" id="MF_01810"/>
    </source>
</evidence>
<dbReference type="Pfam" id="PF14849">
    <property type="entry name" value="YidC_periplas"/>
    <property type="match status" value="1"/>
</dbReference>
<dbReference type="GO" id="GO:0032977">
    <property type="term" value="F:membrane insertase activity"/>
    <property type="evidence" value="ECO:0007669"/>
    <property type="project" value="InterPro"/>
</dbReference>
<evidence type="ECO:0000256" key="3">
    <source>
        <dbReference type="ARBA" id="ARBA00015325"/>
    </source>
</evidence>
<comment type="caution">
    <text evidence="16">The sequence shown here is derived from an EMBL/GenBank/DDBJ whole genome shotgun (WGS) entry which is preliminary data.</text>
</comment>
<dbReference type="GO" id="GO:0005886">
    <property type="term" value="C:plasma membrane"/>
    <property type="evidence" value="ECO:0007669"/>
    <property type="project" value="UniProtKB-SubCell"/>
</dbReference>
<evidence type="ECO:0000256" key="10">
    <source>
        <dbReference type="ARBA" id="ARBA00023186"/>
    </source>
</evidence>
<reference evidence="16 17" key="1">
    <citation type="journal article" date="2018" name="Nat. Biotechnol.">
        <title>A standardized bacterial taxonomy based on genome phylogeny substantially revises the tree of life.</title>
        <authorList>
            <person name="Parks D.H."/>
            <person name="Chuvochina M."/>
            <person name="Waite D.W."/>
            <person name="Rinke C."/>
            <person name="Skarshewski A."/>
            <person name="Chaumeil P.A."/>
            <person name="Hugenholtz P."/>
        </authorList>
    </citation>
    <scope>NUCLEOTIDE SEQUENCE [LARGE SCALE GENOMIC DNA]</scope>
    <source>
        <strain evidence="16">UBA9667</strain>
    </source>
</reference>
<dbReference type="CDD" id="cd20070">
    <property type="entry name" value="5TM_YidC_Alb3"/>
    <property type="match status" value="1"/>
</dbReference>
<feature type="transmembrane region" description="Helical" evidence="13">
    <location>
        <begin position="479"/>
        <end position="505"/>
    </location>
</feature>
<keyword evidence="4 13" id="KW-0813">Transport</keyword>
<comment type="similarity">
    <text evidence="2 13">Belongs to the OXA1/ALB3/YidC family. Type 1 subfamily.</text>
</comment>
<dbReference type="PANTHER" id="PTHR12428:SF65">
    <property type="entry name" value="CYTOCHROME C OXIDASE ASSEMBLY PROTEIN COX18, MITOCHONDRIAL"/>
    <property type="match status" value="1"/>
</dbReference>
<dbReference type="EMBL" id="DPVG01000341">
    <property type="protein sequence ID" value="HCK24965.1"/>
    <property type="molecule type" value="Genomic_DNA"/>
</dbReference>
<name>A0A3D2SFC1_9BACE</name>
<evidence type="ECO:0000313" key="16">
    <source>
        <dbReference type="EMBL" id="HCK24965.1"/>
    </source>
</evidence>
<feature type="domain" description="Membrane insertase YidC N-terminal" evidence="15">
    <location>
        <begin position="86"/>
        <end position="350"/>
    </location>
</feature>
<feature type="domain" description="Membrane insertase YidC/Oxa/ALB C-terminal" evidence="14">
    <location>
        <begin position="368"/>
        <end position="565"/>
    </location>
</feature>
<organism evidence="16 17">
    <name type="scientific">Bacteroides graminisolvens</name>
    <dbReference type="NCBI Taxonomy" id="477666"/>
    <lineage>
        <taxon>Bacteria</taxon>
        <taxon>Pseudomonadati</taxon>
        <taxon>Bacteroidota</taxon>
        <taxon>Bacteroidia</taxon>
        <taxon>Bacteroidales</taxon>
        <taxon>Bacteroidaceae</taxon>
        <taxon>Bacteroides</taxon>
    </lineage>
</organism>
<keyword evidence="10 13" id="KW-0143">Chaperone</keyword>
<evidence type="ECO:0000259" key="15">
    <source>
        <dbReference type="Pfam" id="PF14849"/>
    </source>
</evidence>
<feature type="transmembrane region" description="Helical" evidence="13">
    <location>
        <begin position="548"/>
        <end position="564"/>
    </location>
</feature>
<comment type="function">
    <text evidence="13">Required for the insertion and/or proper folding and/or complex formation of integral membrane proteins into the membrane. Involved in integration of membrane proteins that insert both dependently and independently of the Sec translocase complex, as well as at least some lipoproteins. Aids folding of multispanning membrane proteins.</text>
</comment>
<evidence type="ECO:0000313" key="17">
    <source>
        <dbReference type="Proteomes" id="UP000263098"/>
    </source>
</evidence>
<evidence type="ECO:0000259" key="14">
    <source>
        <dbReference type="Pfam" id="PF02096"/>
    </source>
</evidence>
<dbReference type="AlphaFoldDB" id="A0A3D2SFC1"/>
<dbReference type="Pfam" id="PF02096">
    <property type="entry name" value="60KD_IMP"/>
    <property type="match status" value="1"/>
</dbReference>
<keyword evidence="5 13" id="KW-1003">Cell membrane</keyword>
<protein>
    <recommendedName>
        <fullName evidence="3 13">Membrane protein insertase YidC</fullName>
    </recommendedName>
    <alternativeName>
        <fullName evidence="12 13">Foldase YidC</fullName>
    </alternativeName>
    <alternativeName>
        <fullName evidence="11 13">Membrane integrase YidC</fullName>
    </alternativeName>
    <alternativeName>
        <fullName evidence="13">Membrane protein YidC</fullName>
    </alternativeName>
</protein>
<evidence type="ECO:0000256" key="12">
    <source>
        <dbReference type="ARBA" id="ARBA00033342"/>
    </source>
</evidence>
<dbReference type="InterPro" id="IPR028053">
    <property type="entry name" value="Membr_insert_YidC_N"/>
</dbReference>
<evidence type="ECO:0000256" key="1">
    <source>
        <dbReference type="ARBA" id="ARBA00004429"/>
    </source>
</evidence>
<dbReference type="Proteomes" id="UP000263098">
    <property type="component" value="Unassembled WGS sequence"/>
</dbReference>
<feature type="transmembrane region" description="Helical" evidence="13">
    <location>
        <begin position="363"/>
        <end position="387"/>
    </location>
</feature>
<dbReference type="PANTHER" id="PTHR12428">
    <property type="entry name" value="OXA1"/>
    <property type="match status" value="1"/>
</dbReference>
<comment type="subcellular location">
    <subcellularLocation>
        <location evidence="1">Cell inner membrane</location>
        <topology evidence="1">Multi-pass membrane protein</topology>
    </subcellularLocation>
    <subcellularLocation>
        <location evidence="13">Cell membrane</location>
        <topology evidence="13">Multi-pass membrane protein</topology>
    </subcellularLocation>
</comment>
<dbReference type="GO" id="GO:0015031">
    <property type="term" value="P:protein transport"/>
    <property type="evidence" value="ECO:0007669"/>
    <property type="project" value="UniProtKB-KW"/>
</dbReference>
<evidence type="ECO:0000256" key="4">
    <source>
        <dbReference type="ARBA" id="ARBA00022448"/>
    </source>
</evidence>
<accession>A0A3D2SFC1</accession>
<dbReference type="InterPro" id="IPR019998">
    <property type="entry name" value="Membr_insert_YidC"/>
</dbReference>
<proteinExistence type="inferred from homology"/>
<dbReference type="InterPro" id="IPR047196">
    <property type="entry name" value="YidC_ALB_C"/>
</dbReference>
<dbReference type="InterPro" id="IPR001708">
    <property type="entry name" value="YidC/ALB3/OXA1/COX18"/>
</dbReference>
<keyword evidence="8 13" id="KW-1133">Transmembrane helix</keyword>
<keyword evidence="6 13" id="KW-0812">Transmembrane</keyword>
<dbReference type="GO" id="GO:0051205">
    <property type="term" value="P:protein insertion into membrane"/>
    <property type="evidence" value="ECO:0007669"/>
    <property type="project" value="TreeGrafter"/>
</dbReference>
<evidence type="ECO:0000256" key="6">
    <source>
        <dbReference type="ARBA" id="ARBA00022692"/>
    </source>
</evidence>
<sequence length="613" mass="70345">MDKNTVTGLVLIGILLIGFSYFSRPSDEEQAAMQRYNDSITVVKQQEAALEAKKTAALANETQQVNTADSNSVFFQSANGSEQVTTIENNLIKLSVTNKGGYVNSVLLKNYKGQDKQPLVLFKENDATLNFNFYNKEEVIQSKDYYFQAVNQTDSTLTMRLAADSTSYIDFVYKLHNDSYMVDFSIQATGMQGKLANTNYVDIQWAQRARQLEKGFTYENRLSELTFKYSGDNSDYLSASKDEEKSVPERLDWIGYKNQFFSSVLIADKDFEKSVLKTKIETQGSGYIKNYASEMSTFFDPNGSAPTALHFYYGPNHYKTLKAFDKDRDDKLELDNLVYLGWPIVRSINKWFTINIFDWLSSWGLSMGIVLLLMTIIVKVVVFPATWKTYISSAKMRVLRPQVEEINKKYPKQEDAMKKQQEVMSLYSQYGVSPMGGCLPMLLQFPILMALFMFVPSAIELRQESFLWADDLSTYDAIVTFPFHIPFLGNHLSLFCILMTVTNILNTKFTMSQQDTGQQQMAAMKWMMYLMPVMFLFVLNDYPAGLNYYYFISTLISVVTMIVLRRVTNEDKLLAQLEVNKAKPKKKSGFAARLEQMQKQQEQMMKDRPKSKK</sequence>
<comment type="subunit">
    <text evidence="13">Interacts with the Sec translocase complex via SecD. Specifically interacts with transmembrane segments of nascent integral membrane proteins during membrane integration.</text>
</comment>
<dbReference type="InterPro" id="IPR038221">
    <property type="entry name" value="YidC_periplasmic_sf"/>
</dbReference>
<dbReference type="HAMAP" id="MF_01810">
    <property type="entry name" value="YidC_type1"/>
    <property type="match status" value="1"/>
</dbReference>
<dbReference type="Gene3D" id="2.70.98.90">
    <property type="match status" value="1"/>
</dbReference>
<dbReference type="NCBIfam" id="NF002356">
    <property type="entry name" value="PRK01318.2-3"/>
    <property type="match status" value="1"/>
</dbReference>
<dbReference type="PRINTS" id="PR00701">
    <property type="entry name" value="60KDINNERMP"/>
</dbReference>
<evidence type="ECO:0000256" key="2">
    <source>
        <dbReference type="ARBA" id="ARBA00010527"/>
    </source>
</evidence>
<dbReference type="NCBIfam" id="TIGR03593">
    <property type="entry name" value="yidC_nterm"/>
    <property type="match status" value="1"/>
</dbReference>
<keyword evidence="9 13" id="KW-0472">Membrane</keyword>
<evidence type="ECO:0000256" key="11">
    <source>
        <dbReference type="ARBA" id="ARBA00033245"/>
    </source>
</evidence>
<evidence type="ECO:0000256" key="9">
    <source>
        <dbReference type="ARBA" id="ARBA00023136"/>
    </source>
</evidence>
<dbReference type="CDD" id="cd19961">
    <property type="entry name" value="EcYidC-like_peri"/>
    <property type="match status" value="1"/>
</dbReference>